<organism evidence="2 3">
    <name type="scientific">Pythium oligandrum</name>
    <name type="common">Mycoparasitic fungus</name>
    <dbReference type="NCBI Taxonomy" id="41045"/>
    <lineage>
        <taxon>Eukaryota</taxon>
        <taxon>Sar</taxon>
        <taxon>Stramenopiles</taxon>
        <taxon>Oomycota</taxon>
        <taxon>Peronosporomycetes</taxon>
        <taxon>Pythiales</taxon>
        <taxon>Pythiaceae</taxon>
        <taxon>Pythium</taxon>
    </lineage>
</organism>
<keyword evidence="3" id="KW-1185">Reference proteome</keyword>
<keyword evidence="1" id="KW-1133">Transmembrane helix</keyword>
<evidence type="ECO:0000256" key="1">
    <source>
        <dbReference type="SAM" id="Phobius"/>
    </source>
</evidence>
<keyword evidence="1" id="KW-0812">Transmembrane</keyword>
<name>A0A8K1F9R8_PYTOL</name>
<feature type="transmembrane region" description="Helical" evidence="1">
    <location>
        <begin position="72"/>
        <end position="91"/>
    </location>
</feature>
<dbReference type="AlphaFoldDB" id="A0A8K1F9R8"/>
<proteinExistence type="predicted"/>
<protein>
    <submittedName>
        <fullName evidence="2">Uncharacterized protein</fullName>
    </submittedName>
</protein>
<gene>
    <name evidence="2" type="ORF">Poli38472_010397</name>
</gene>
<accession>A0A8K1F9R8</accession>
<sequence length="137" mass="15681">MVIMTGLPISPSEEDITAASDPLGPWLYELRPSKPPPVVDLARTPARLLFSANAHETFVRFMRLYYGYLEHFFRFSVVVFLGLLFVNHGAIRLALLVVHPFTAVAMYTTSFFLSLDLLGLVVRAYDFWFMAVFNFFH</sequence>
<evidence type="ECO:0000313" key="2">
    <source>
        <dbReference type="EMBL" id="TMW55515.1"/>
    </source>
</evidence>
<dbReference type="EMBL" id="SPLM01000147">
    <property type="protein sequence ID" value="TMW55515.1"/>
    <property type="molecule type" value="Genomic_DNA"/>
</dbReference>
<comment type="caution">
    <text evidence="2">The sequence shown here is derived from an EMBL/GenBank/DDBJ whole genome shotgun (WGS) entry which is preliminary data.</text>
</comment>
<dbReference type="Proteomes" id="UP000794436">
    <property type="component" value="Unassembled WGS sequence"/>
</dbReference>
<evidence type="ECO:0000313" key="3">
    <source>
        <dbReference type="Proteomes" id="UP000794436"/>
    </source>
</evidence>
<reference evidence="2" key="1">
    <citation type="submission" date="2019-03" db="EMBL/GenBank/DDBJ databases">
        <title>Long read genome sequence of the mycoparasitic Pythium oligandrum ATCC 38472 isolated from sugarbeet rhizosphere.</title>
        <authorList>
            <person name="Gaulin E."/>
        </authorList>
    </citation>
    <scope>NUCLEOTIDE SEQUENCE</scope>
    <source>
        <strain evidence="2">ATCC 38472_TT</strain>
    </source>
</reference>
<keyword evidence="1" id="KW-0472">Membrane</keyword>